<evidence type="ECO:0000313" key="3">
    <source>
        <dbReference type="Proteomes" id="UP000075321"/>
    </source>
</evidence>
<reference evidence="2 3" key="1">
    <citation type="submission" date="2016-02" db="EMBL/GenBank/DDBJ databases">
        <title>Genome sequence of Halalkalicoccus paucihalophilus DSM 24557.</title>
        <authorList>
            <person name="Poehlein A."/>
            <person name="Daniel R."/>
        </authorList>
    </citation>
    <scope>NUCLEOTIDE SEQUENCE [LARGE SCALE GENOMIC DNA]</scope>
    <source>
        <strain evidence="2 3">DSM 24557</strain>
    </source>
</reference>
<dbReference type="EMBL" id="LTAZ01000004">
    <property type="protein sequence ID" value="KYH26053.1"/>
    <property type="molecule type" value="Genomic_DNA"/>
</dbReference>
<feature type="compositionally biased region" description="Acidic residues" evidence="1">
    <location>
        <begin position="168"/>
        <end position="181"/>
    </location>
</feature>
<dbReference type="Gene3D" id="2.60.40.1120">
    <property type="entry name" value="Carboxypeptidase-like, regulatory domain"/>
    <property type="match status" value="1"/>
</dbReference>
<organism evidence="2 3">
    <name type="scientific">Halalkalicoccus paucihalophilus</name>
    <dbReference type="NCBI Taxonomy" id="1008153"/>
    <lineage>
        <taxon>Archaea</taxon>
        <taxon>Methanobacteriati</taxon>
        <taxon>Methanobacteriota</taxon>
        <taxon>Stenosarchaea group</taxon>
        <taxon>Halobacteria</taxon>
        <taxon>Halobacteriales</taxon>
        <taxon>Halococcaceae</taxon>
        <taxon>Halalkalicoccus</taxon>
    </lineage>
</organism>
<dbReference type="RefSeq" id="WP_066380472.1">
    <property type="nucleotide sequence ID" value="NZ_LTAZ01000004.1"/>
</dbReference>
<dbReference type="AlphaFoldDB" id="A0A151AEK5"/>
<protein>
    <recommendedName>
        <fullName evidence="4">Cna protein B-type domain protein</fullName>
    </recommendedName>
</protein>
<dbReference type="Pfam" id="PF13620">
    <property type="entry name" value="CarboxypepD_reg"/>
    <property type="match status" value="1"/>
</dbReference>
<dbReference type="InterPro" id="IPR013784">
    <property type="entry name" value="Carb-bd-like_fold"/>
</dbReference>
<dbReference type="Proteomes" id="UP000075321">
    <property type="component" value="Unassembled WGS sequence"/>
</dbReference>
<keyword evidence="3" id="KW-1185">Reference proteome</keyword>
<dbReference type="GO" id="GO:0030246">
    <property type="term" value="F:carbohydrate binding"/>
    <property type="evidence" value="ECO:0007669"/>
    <property type="project" value="InterPro"/>
</dbReference>
<proteinExistence type="predicted"/>
<accession>A0A151AEK5</accession>
<evidence type="ECO:0000256" key="1">
    <source>
        <dbReference type="SAM" id="MobiDB-lite"/>
    </source>
</evidence>
<feature type="region of interest" description="Disordered" evidence="1">
    <location>
        <begin position="24"/>
        <end position="84"/>
    </location>
</feature>
<name>A0A151AEK5_9EURY</name>
<dbReference type="SUPFAM" id="SSF49452">
    <property type="entry name" value="Starch-binding domain-like"/>
    <property type="match status" value="1"/>
</dbReference>
<sequence>MDPERSSRRRFLGLTGALGIAALAGCTDDESDGNGGGEENGSEEGAEREGTGENTEVDESGSESGAEHGNPESENDLPNVEGTNLFVRVVDGEGAAIEGATVTVTGGAFDAEAFETDADGRVIERGVEPGEYTVTAALDGEEAEESFTLSEGDDESIALTLALAGAEGEGEEADDGGENESDGTATNESDGASD</sequence>
<dbReference type="OrthoDB" id="386050at2157"/>
<evidence type="ECO:0008006" key="4">
    <source>
        <dbReference type="Google" id="ProtNLM"/>
    </source>
</evidence>
<feature type="compositionally biased region" description="Polar residues" evidence="1">
    <location>
        <begin position="184"/>
        <end position="194"/>
    </location>
</feature>
<dbReference type="PATRIC" id="fig|1008153.3.peg.1148"/>
<gene>
    <name evidence="2" type="ORF">HAPAU_11440</name>
</gene>
<dbReference type="PROSITE" id="PS51257">
    <property type="entry name" value="PROKAR_LIPOPROTEIN"/>
    <property type="match status" value="1"/>
</dbReference>
<feature type="region of interest" description="Disordered" evidence="1">
    <location>
        <begin position="163"/>
        <end position="194"/>
    </location>
</feature>
<comment type="caution">
    <text evidence="2">The sequence shown here is derived from an EMBL/GenBank/DDBJ whole genome shotgun (WGS) entry which is preliminary data.</text>
</comment>
<evidence type="ECO:0000313" key="2">
    <source>
        <dbReference type="EMBL" id="KYH26053.1"/>
    </source>
</evidence>